<evidence type="ECO:0000256" key="7">
    <source>
        <dbReference type="ARBA" id="ARBA00022777"/>
    </source>
</evidence>
<keyword evidence="4" id="KW-0597">Phosphoprotein</keyword>
<dbReference type="SUPFAM" id="SSF55874">
    <property type="entry name" value="ATPase domain of HSP90 chaperone/DNA topoisomerase II/histidine kinase"/>
    <property type="match status" value="1"/>
</dbReference>
<dbReference type="CDD" id="cd00075">
    <property type="entry name" value="HATPase"/>
    <property type="match status" value="1"/>
</dbReference>
<dbReference type="PROSITE" id="PS50109">
    <property type="entry name" value="HIS_KIN"/>
    <property type="match status" value="1"/>
</dbReference>
<dbReference type="GO" id="GO:0005886">
    <property type="term" value="C:plasma membrane"/>
    <property type="evidence" value="ECO:0007669"/>
    <property type="project" value="TreeGrafter"/>
</dbReference>
<keyword evidence="10 11" id="KW-0472">Membrane</keyword>
<evidence type="ECO:0000313" key="15">
    <source>
        <dbReference type="Proteomes" id="UP000510822"/>
    </source>
</evidence>
<dbReference type="RefSeq" id="WP_180307125.1">
    <property type="nucleotide sequence ID" value="NZ_CP058952.1"/>
</dbReference>
<dbReference type="InterPro" id="IPR004358">
    <property type="entry name" value="Sig_transdc_His_kin-like_C"/>
</dbReference>
<reference evidence="14 15" key="1">
    <citation type="journal article" date="2016" name="Int. J. Syst. Evol. Microbiol.">
        <title>Chitinibacter fontanus sp. nov., isolated from a spring.</title>
        <authorList>
            <person name="Sheu S.Y."/>
            <person name="Li Y.S."/>
            <person name="Young C.C."/>
            <person name="Chen W.M."/>
        </authorList>
    </citation>
    <scope>NUCLEOTIDE SEQUENCE [LARGE SCALE GENOMIC DNA]</scope>
    <source>
        <strain evidence="14 15">STM-7</strain>
    </source>
</reference>
<dbReference type="InterPro" id="IPR036097">
    <property type="entry name" value="HisK_dim/P_sf"/>
</dbReference>
<dbReference type="InterPro" id="IPR036890">
    <property type="entry name" value="HATPase_C_sf"/>
</dbReference>
<dbReference type="Gene3D" id="6.10.340.10">
    <property type="match status" value="1"/>
</dbReference>
<evidence type="ECO:0000256" key="2">
    <source>
        <dbReference type="ARBA" id="ARBA00004370"/>
    </source>
</evidence>
<dbReference type="PRINTS" id="PR00344">
    <property type="entry name" value="BCTRLSENSOR"/>
</dbReference>
<comment type="subcellular location">
    <subcellularLocation>
        <location evidence="2">Membrane</location>
    </subcellularLocation>
</comment>
<evidence type="ECO:0000256" key="11">
    <source>
        <dbReference type="SAM" id="Phobius"/>
    </source>
</evidence>
<evidence type="ECO:0000256" key="8">
    <source>
        <dbReference type="ARBA" id="ARBA00022989"/>
    </source>
</evidence>
<dbReference type="AlphaFoldDB" id="A0A7D5VBU3"/>
<dbReference type="SMART" id="SM00387">
    <property type="entry name" value="HATPase_c"/>
    <property type="match status" value="1"/>
</dbReference>
<feature type="domain" description="HAMP" evidence="13">
    <location>
        <begin position="203"/>
        <end position="255"/>
    </location>
</feature>
<accession>A0A7D5VBU3</accession>
<dbReference type="InterPro" id="IPR003594">
    <property type="entry name" value="HATPase_dom"/>
</dbReference>
<keyword evidence="6 11" id="KW-0812">Transmembrane</keyword>
<dbReference type="InterPro" id="IPR005467">
    <property type="entry name" value="His_kinase_dom"/>
</dbReference>
<sequence>MKNNNHWLRMQVTKRSLQRQILLWTVLPLLALWLAGAAVIYQVSFHFVNERSDAYLSRFAASLAQQVAEGAKAKHPVSALDIETRAQLLLKTAQEGQVSYALSTSDGQINIGVPRQPLVFDGSTANNLASHAFSSVMHREQSHRLMRAYFPGNPNLQQPAVWVEVSKNLTEQTQSLHQYMYRMALPLVLMMGIVSVLIWYGVKNTLRPLISLKQMVETRQAQDLSPLSLADAPEEIDALSNALNQLLASTEESINRQRRFIADAAHQLRTPLAGLKSQTELAMRENSPEGLRDRLNMVHTSATRSIHLVNQLLTLARSEPGSLNGIPKVKMDLARLVRDLTGELVPRALAARIDLGCDCLVQEAWIEGNSALLRELFINLVENAIKYIPRDGSVTVRLTETPTQYVVDVEDNGEGIPDADKQRVFERFFRREQTGNGCGLGMAIVREIVERHSGTVELLDAVPHGLIVHVVLPKNLISS</sequence>
<keyword evidence="9" id="KW-0902">Two-component regulatory system</keyword>
<dbReference type="PANTHER" id="PTHR45436">
    <property type="entry name" value="SENSOR HISTIDINE KINASE YKOH"/>
    <property type="match status" value="1"/>
</dbReference>
<evidence type="ECO:0000259" key="12">
    <source>
        <dbReference type="PROSITE" id="PS50109"/>
    </source>
</evidence>
<dbReference type="Pfam" id="PF08521">
    <property type="entry name" value="2CSK_N"/>
    <property type="match status" value="1"/>
</dbReference>
<feature type="transmembrane region" description="Helical" evidence="11">
    <location>
        <begin position="179"/>
        <end position="202"/>
    </location>
</feature>
<protein>
    <recommendedName>
        <fullName evidence="3">histidine kinase</fullName>
        <ecNumber evidence="3">2.7.13.3</ecNumber>
    </recommendedName>
</protein>
<dbReference type="GO" id="GO:0000155">
    <property type="term" value="F:phosphorelay sensor kinase activity"/>
    <property type="evidence" value="ECO:0007669"/>
    <property type="project" value="InterPro"/>
</dbReference>
<keyword evidence="5" id="KW-0808">Transferase</keyword>
<feature type="domain" description="Histidine kinase" evidence="12">
    <location>
        <begin position="263"/>
        <end position="476"/>
    </location>
</feature>
<dbReference type="InterPro" id="IPR003660">
    <property type="entry name" value="HAMP_dom"/>
</dbReference>
<evidence type="ECO:0000256" key="3">
    <source>
        <dbReference type="ARBA" id="ARBA00012438"/>
    </source>
</evidence>
<dbReference type="Gene3D" id="3.30.565.10">
    <property type="entry name" value="Histidine kinase-like ATPase, C-terminal domain"/>
    <property type="match status" value="1"/>
</dbReference>
<dbReference type="CDD" id="cd00082">
    <property type="entry name" value="HisKA"/>
    <property type="match status" value="1"/>
</dbReference>
<keyword evidence="8 11" id="KW-1133">Transmembrane helix</keyword>
<evidence type="ECO:0000256" key="9">
    <source>
        <dbReference type="ARBA" id="ARBA00023012"/>
    </source>
</evidence>
<dbReference type="InterPro" id="IPR013727">
    <property type="entry name" value="2CSK_N"/>
</dbReference>
<evidence type="ECO:0000256" key="1">
    <source>
        <dbReference type="ARBA" id="ARBA00000085"/>
    </source>
</evidence>
<keyword evidence="15" id="KW-1185">Reference proteome</keyword>
<dbReference type="Pfam" id="PF02518">
    <property type="entry name" value="HATPase_c"/>
    <property type="match status" value="1"/>
</dbReference>
<evidence type="ECO:0000256" key="4">
    <source>
        <dbReference type="ARBA" id="ARBA00022553"/>
    </source>
</evidence>
<dbReference type="InterPro" id="IPR050428">
    <property type="entry name" value="TCS_sensor_his_kinase"/>
</dbReference>
<dbReference type="SMART" id="SM00304">
    <property type="entry name" value="HAMP"/>
    <property type="match status" value="1"/>
</dbReference>
<organism evidence="14 15">
    <name type="scientific">Chitinibacter fontanus</name>
    <dbReference type="NCBI Taxonomy" id="1737446"/>
    <lineage>
        <taxon>Bacteria</taxon>
        <taxon>Pseudomonadati</taxon>
        <taxon>Pseudomonadota</taxon>
        <taxon>Betaproteobacteria</taxon>
        <taxon>Neisseriales</taxon>
        <taxon>Chitinibacteraceae</taxon>
        <taxon>Chitinibacter</taxon>
    </lineage>
</organism>
<evidence type="ECO:0000256" key="6">
    <source>
        <dbReference type="ARBA" id="ARBA00022692"/>
    </source>
</evidence>
<dbReference type="Pfam" id="PF00512">
    <property type="entry name" value="HisKA"/>
    <property type="match status" value="1"/>
</dbReference>
<evidence type="ECO:0000256" key="5">
    <source>
        <dbReference type="ARBA" id="ARBA00022679"/>
    </source>
</evidence>
<dbReference type="Proteomes" id="UP000510822">
    <property type="component" value="Chromosome"/>
</dbReference>
<dbReference type="SMART" id="SM00388">
    <property type="entry name" value="HisKA"/>
    <property type="match status" value="1"/>
</dbReference>
<evidence type="ECO:0000259" key="13">
    <source>
        <dbReference type="PROSITE" id="PS50885"/>
    </source>
</evidence>
<dbReference type="SUPFAM" id="SSF47384">
    <property type="entry name" value="Homodimeric domain of signal transducing histidine kinase"/>
    <property type="match status" value="1"/>
</dbReference>
<dbReference type="InterPro" id="IPR003661">
    <property type="entry name" value="HisK_dim/P_dom"/>
</dbReference>
<proteinExistence type="predicted"/>
<name>A0A7D5VBU3_9NEIS</name>
<evidence type="ECO:0000313" key="14">
    <source>
        <dbReference type="EMBL" id="QLI83055.1"/>
    </source>
</evidence>
<dbReference type="EMBL" id="CP058952">
    <property type="protein sequence ID" value="QLI83055.1"/>
    <property type="molecule type" value="Genomic_DNA"/>
</dbReference>
<dbReference type="PROSITE" id="PS50885">
    <property type="entry name" value="HAMP"/>
    <property type="match status" value="1"/>
</dbReference>
<dbReference type="Gene3D" id="1.10.287.130">
    <property type="match status" value="1"/>
</dbReference>
<comment type="catalytic activity">
    <reaction evidence="1">
        <text>ATP + protein L-histidine = ADP + protein N-phospho-L-histidine.</text>
        <dbReference type="EC" id="2.7.13.3"/>
    </reaction>
</comment>
<dbReference type="PANTHER" id="PTHR45436:SF1">
    <property type="entry name" value="SENSOR PROTEIN QSEC"/>
    <property type="match status" value="1"/>
</dbReference>
<keyword evidence="7 14" id="KW-0418">Kinase</keyword>
<dbReference type="EC" id="2.7.13.3" evidence="3"/>
<evidence type="ECO:0000256" key="10">
    <source>
        <dbReference type="ARBA" id="ARBA00023136"/>
    </source>
</evidence>
<dbReference type="KEGG" id="cfon:HZU75_16860"/>
<gene>
    <name evidence="14" type="ORF">HZU75_16860</name>
</gene>